<feature type="transmembrane region" description="Helical" evidence="1">
    <location>
        <begin position="12"/>
        <end position="32"/>
    </location>
</feature>
<feature type="transmembrane region" description="Helical" evidence="1">
    <location>
        <begin position="240"/>
        <end position="265"/>
    </location>
</feature>
<evidence type="ECO:0000256" key="1">
    <source>
        <dbReference type="SAM" id="Phobius"/>
    </source>
</evidence>
<gene>
    <name evidence="2" type="ORF">NK662_12060</name>
</gene>
<feature type="transmembrane region" description="Helical" evidence="1">
    <location>
        <begin position="179"/>
        <end position="197"/>
    </location>
</feature>
<keyword evidence="3" id="KW-1185">Reference proteome</keyword>
<dbReference type="RefSeq" id="WP_254759183.1">
    <property type="nucleotide sequence ID" value="NZ_JANCLT010000005.1"/>
</dbReference>
<feature type="transmembrane region" description="Helical" evidence="1">
    <location>
        <begin position="109"/>
        <end position="129"/>
    </location>
</feature>
<sequence>MNTILHALLQSALQLFYLIGTTILIGFLLGLAERRSQLYWSRTPLRRFYMWTAWVGVPVHELGHAFMCVLFGHRITGVQWFPTDTSHGLLGYVRHQYNRRSLYQRIGNFFIGTGPIFSGIAAIMGLLYVCVPQSYAAFIAAVEAHVQPGNMSVPLIQGVLAAFAVLVKSLFTLQHVSRASFWIFLLLAVCISSHISLSRLDIEGAWDGLITLFVLLVLLNLLAGLLSLNSTALLLRIAQYNAYLFACSIVALLFSGLLLTAGFLLSRLQR</sequence>
<dbReference type="EMBL" id="JANCLT010000005">
    <property type="protein sequence ID" value="MCP8969273.1"/>
    <property type="molecule type" value="Genomic_DNA"/>
</dbReference>
<keyword evidence="1" id="KW-0472">Membrane</keyword>
<dbReference type="Proteomes" id="UP001156102">
    <property type="component" value="Unassembled WGS sequence"/>
</dbReference>
<keyword evidence="1" id="KW-0812">Transmembrane</keyword>
<feature type="transmembrane region" description="Helical" evidence="1">
    <location>
        <begin position="209"/>
        <end position="228"/>
    </location>
</feature>
<accession>A0AA41X8V9</accession>
<dbReference type="AlphaFoldDB" id="A0AA41X8V9"/>
<organism evidence="2 3">
    <name type="scientific">Ectobacillus ponti</name>
    <dbReference type="NCBI Taxonomy" id="2961894"/>
    <lineage>
        <taxon>Bacteria</taxon>
        <taxon>Bacillati</taxon>
        <taxon>Bacillota</taxon>
        <taxon>Bacilli</taxon>
        <taxon>Bacillales</taxon>
        <taxon>Bacillaceae</taxon>
        <taxon>Ectobacillus</taxon>
    </lineage>
</organism>
<proteinExistence type="predicted"/>
<reference evidence="2" key="1">
    <citation type="submission" date="2022-07" db="EMBL/GenBank/DDBJ databases">
        <authorList>
            <person name="Li W.-J."/>
            <person name="Deng Q.-Q."/>
        </authorList>
    </citation>
    <scope>NUCLEOTIDE SEQUENCE</scope>
    <source>
        <strain evidence="2">SYSU M60031</strain>
    </source>
</reference>
<protein>
    <submittedName>
        <fullName evidence="2">Uncharacterized protein</fullName>
    </submittedName>
</protein>
<keyword evidence="1" id="KW-1133">Transmembrane helix</keyword>
<comment type="caution">
    <text evidence="2">The sequence shown here is derived from an EMBL/GenBank/DDBJ whole genome shotgun (WGS) entry which is preliminary data.</text>
</comment>
<evidence type="ECO:0000313" key="3">
    <source>
        <dbReference type="Proteomes" id="UP001156102"/>
    </source>
</evidence>
<name>A0AA41X8V9_9BACI</name>
<feature type="transmembrane region" description="Helical" evidence="1">
    <location>
        <begin position="149"/>
        <end position="167"/>
    </location>
</feature>
<evidence type="ECO:0000313" key="2">
    <source>
        <dbReference type="EMBL" id="MCP8969273.1"/>
    </source>
</evidence>